<evidence type="ECO:0000256" key="3">
    <source>
        <dbReference type="PROSITE-ProRule" id="PRU00708"/>
    </source>
</evidence>
<reference evidence="4" key="1">
    <citation type="submission" date="2021-03" db="EMBL/GenBank/DDBJ databases">
        <authorList>
            <person name="Li Z."/>
            <person name="Yang C."/>
        </authorList>
    </citation>
    <scope>NUCLEOTIDE SEQUENCE</scope>
    <source>
        <strain evidence="4">Dzin_1.0</strain>
        <tissue evidence="4">Leaf</tissue>
    </source>
</reference>
<dbReference type="Gene3D" id="1.25.40.10">
    <property type="entry name" value="Tetratricopeptide repeat domain"/>
    <property type="match status" value="2"/>
</dbReference>
<dbReference type="Proteomes" id="UP001085076">
    <property type="component" value="Miscellaneous, Linkage group lg01"/>
</dbReference>
<gene>
    <name evidence="4" type="ORF">J5N97_005246</name>
</gene>
<proteinExistence type="inferred from homology"/>
<dbReference type="Pfam" id="PF13041">
    <property type="entry name" value="PPR_2"/>
    <property type="match status" value="2"/>
</dbReference>
<comment type="similarity">
    <text evidence="1">Belongs to the PPR family. P subfamily.</text>
</comment>
<dbReference type="InterPro" id="IPR011990">
    <property type="entry name" value="TPR-like_helical_dom_sf"/>
</dbReference>
<keyword evidence="2" id="KW-0677">Repeat</keyword>
<evidence type="ECO:0000256" key="1">
    <source>
        <dbReference type="ARBA" id="ARBA00007626"/>
    </source>
</evidence>
<comment type="caution">
    <text evidence="4">The sequence shown here is derived from an EMBL/GenBank/DDBJ whole genome shotgun (WGS) entry which is preliminary data.</text>
</comment>
<evidence type="ECO:0000256" key="2">
    <source>
        <dbReference type="ARBA" id="ARBA00022737"/>
    </source>
</evidence>
<feature type="repeat" description="PPR" evidence="3">
    <location>
        <begin position="99"/>
        <end position="133"/>
    </location>
</feature>
<dbReference type="PANTHER" id="PTHR47936:SF1">
    <property type="entry name" value="PENTATRICOPEPTIDE REPEAT-CONTAINING PROTEIN GUN1, CHLOROPLASTIC"/>
    <property type="match status" value="1"/>
</dbReference>
<name>A0A9D5DA43_9LILI</name>
<keyword evidence="5" id="KW-1185">Reference proteome</keyword>
<reference evidence="4" key="2">
    <citation type="journal article" date="2022" name="Hortic Res">
        <title>The genome of Dioscorea zingiberensis sheds light on the biosynthesis, origin and evolution of the medicinally important diosgenin saponins.</title>
        <authorList>
            <person name="Li Y."/>
            <person name="Tan C."/>
            <person name="Li Z."/>
            <person name="Guo J."/>
            <person name="Li S."/>
            <person name="Chen X."/>
            <person name="Wang C."/>
            <person name="Dai X."/>
            <person name="Yang H."/>
            <person name="Song W."/>
            <person name="Hou L."/>
            <person name="Xu J."/>
            <person name="Tong Z."/>
            <person name="Xu A."/>
            <person name="Yuan X."/>
            <person name="Wang W."/>
            <person name="Yang Q."/>
            <person name="Chen L."/>
            <person name="Sun Z."/>
            <person name="Wang K."/>
            <person name="Pan B."/>
            <person name="Chen J."/>
            <person name="Bao Y."/>
            <person name="Liu F."/>
            <person name="Qi X."/>
            <person name="Gang D.R."/>
            <person name="Wen J."/>
            <person name="Li J."/>
        </authorList>
    </citation>
    <scope>NUCLEOTIDE SEQUENCE</scope>
    <source>
        <strain evidence="4">Dzin_1.0</strain>
    </source>
</reference>
<dbReference type="Pfam" id="PF01535">
    <property type="entry name" value="PPR"/>
    <property type="match status" value="1"/>
</dbReference>
<dbReference type="EMBL" id="JAGGNH010000001">
    <property type="protein sequence ID" value="KAJ0986890.1"/>
    <property type="molecule type" value="Genomic_DNA"/>
</dbReference>
<accession>A0A9D5DA43</accession>
<dbReference type="PROSITE" id="PS51375">
    <property type="entry name" value="PPR"/>
    <property type="match status" value="3"/>
</dbReference>
<evidence type="ECO:0000313" key="4">
    <source>
        <dbReference type="EMBL" id="KAJ0986890.1"/>
    </source>
</evidence>
<organism evidence="4 5">
    <name type="scientific">Dioscorea zingiberensis</name>
    <dbReference type="NCBI Taxonomy" id="325984"/>
    <lineage>
        <taxon>Eukaryota</taxon>
        <taxon>Viridiplantae</taxon>
        <taxon>Streptophyta</taxon>
        <taxon>Embryophyta</taxon>
        <taxon>Tracheophyta</taxon>
        <taxon>Spermatophyta</taxon>
        <taxon>Magnoliopsida</taxon>
        <taxon>Liliopsida</taxon>
        <taxon>Dioscoreales</taxon>
        <taxon>Dioscoreaceae</taxon>
        <taxon>Dioscorea</taxon>
    </lineage>
</organism>
<protein>
    <recommendedName>
        <fullName evidence="6">Pentatricopeptide repeat-containing protein</fullName>
    </recommendedName>
</protein>
<feature type="repeat" description="PPR" evidence="3">
    <location>
        <begin position="13"/>
        <end position="47"/>
    </location>
</feature>
<dbReference type="OrthoDB" id="185373at2759"/>
<dbReference type="InterPro" id="IPR002885">
    <property type="entry name" value="PPR_rpt"/>
</dbReference>
<dbReference type="NCBIfam" id="TIGR00756">
    <property type="entry name" value="PPR"/>
    <property type="match status" value="3"/>
</dbReference>
<evidence type="ECO:0008006" key="6">
    <source>
        <dbReference type="Google" id="ProtNLM"/>
    </source>
</evidence>
<feature type="repeat" description="PPR" evidence="3">
    <location>
        <begin position="134"/>
        <end position="168"/>
    </location>
</feature>
<evidence type="ECO:0000313" key="5">
    <source>
        <dbReference type="Proteomes" id="UP001085076"/>
    </source>
</evidence>
<dbReference type="PANTHER" id="PTHR47936">
    <property type="entry name" value="PPR_LONG DOMAIN-CONTAINING PROTEIN"/>
    <property type="match status" value="1"/>
</dbReference>
<dbReference type="AlphaFoldDB" id="A0A9D5DA43"/>
<sequence length="276" mass="31690">MMVEMKTEGVLPDVLTYNTLIDGYGHMGYMDRAFHVLKQMIDESLEPNYWTYSIFLKHLFNRNLLDAIAVDIVDVWKLIKVDFVLDLLEEMAQHNCKPRLNTYNALIYGFCRAYRLEESYQLLSCMKEEGLSPNEETYTSLISCCCNLKRFTEASRFIDAIVECGSLPYLSSYRLLICGLCDEEMFEEAKIVFCKLTRSGFNHDEIVWEVILDGLHRKGHGNVSLELLSTLEESNCCPSDQTYAMVDKGRWLKPSYVLEPGLSNGFHCNLTKACAV</sequence>